<dbReference type="InterPro" id="IPR036691">
    <property type="entry name" value="Endo/exonu/phosph_ase_sf"/>
</dbReference>
<evidence type="ECO:0000256" key="1">
    <source>
        <dbReference type="ARBA" id="ARBA00007359"/>
    </source>
</evidence>
<evidence type="ECO:0000256" key="4">
    <source>
        <dbReference type="SAM" id="MobiDB-lite"/>
    </source>
</evidence>
<dbReference type="AlphaFoldDB" id="A0A9X9S5M9"/>
<dbReference type="CDD" id="cd10282">
    <property type="entry name" value="DNase1"/>
    <property type="match status" value="1"/>
</dbReference>
<keyword evidence="3" id="KW-0378">Hydrolase</keyword>
<dbReference type="PROSITE" id="PS51257">
    <property type="entry name" value="PROKAR_LIPOPROTEIN"/>
    <property type="match status" value="1"/>
</dbReference>
<dbReference type="SUPFAM" id="SSF56219">
    <property type="entry name" value="DNase I-like"/>
    <property type="match status" value="1"/>
</dbReference>
<dbReference type="Pfam" id="PF03372">
    <property type="entry name" value="Exo_endo_phos"/>
    <property type="match status" value="1"/>
</dbReference>
<dbReference type="PANTHER" id="PTHR11371:SF31">
    <property type="entry name" value="EXTRACELLULAR NUCLEASE"/>
    <property type="match status" value="1"/>
</dbReference>
<feature type="region of interest" description="Disordered" evidence="4">
    <location>
        <begin position="348"/>
        <end position="367"/>
    </location>
</feature>
<dbReference type="InterPro" id="IPR016202">
    <property type="entry name" value="DNase_I"/>
</dbReference>
<proteinExistence type="inferred from homology"/>
<dbReference type="EMBL" id="CP113361">
    <property type="protein sequence ID" value="WAI01355.1"/>
    <property type="molecule type" value="Genomic_DNA"/>
</dbReference>
<comment type="similarity">
    <text evidence="1">Belongs to the DNase I family.</text>
</comment>
<dbReference type="PANTHER" id="PTHR11371">
    <property type="entry name" value="DEOXYRIBONUCLEASE"/>
    <property type="match status" value="1"/>
</dbReference>
<dbReference type="KEGG" id="mou:OU421_00320"/>
<dbReference type="GO" id="GO:0003677">
    <property type="term" value="F:DNA binding"/>
    <property type="evidence" value="ECO:0007669"/>
    <property type="project" value="TreeGrafter"/>
</dbReference>
<evidence type="ECO:0000256" key="2">
    <source>
        <dbReference type="ARBA" id="ARBA00022722"/>
    </source>
</evidence>
<dbReference type="Pfam" id="PF00932">
    <property type="entry name" value="LTD"/>
    <property type="match status" value="1"/>
</dbReference>
<dbReference type="PROSITE" id="PS51841">
    <property type="entry name" value="LTD"/>
    <property type="match status" value="1"/>
</dbReference>
<dbReference type="PRINTS" id="PR00130">
    <property type="entry name" value="DNASEI"/>
</dbReference>
<reference evidence="6" key="1">
    <citation type="submission" date="2022-11" db="EMBL/GenBank/DDBJ databases">
        <title>Complete genome sequence of Methanogenium organophilum DSM 3596.</title>
        <authorList>
            <person name="Chen S.-C."/>
            <person name="Lai S.-J."/>
            <person name="You Y.-T."/>
        </authorList>
    </citation>
    <scope>NUCLEOTIDE SEQUENCE</scope>
    <source>
        <strain evidence="6">DSM 3596</strain>
    </source>
</reference>
<accession>A0A9X9S5M9</accession>
<dbReference type="SMART" id="SM00476">
    <property type="entry name" value="DNaseIc"/>
    <property type="match status" value="1"/>
</dbReference>
<name>A0A9X9S5M9_METOG</name>
<evidence type="ECO:0000313" key="7">
    <source>
        <dbReference type="Proteomes" id="UP001163096"/>
    </source>
</evidence>
<keyword evidence="7" id="KW-1185">Reference proteome</keyword>
<evidence type="ECO:0000256" key="3">
    <source>
        <dbReference type="ARBA" id="ARBA00022801"/>
    </source>
</evidence>
<dbReference type="InterPro" id="IPR001322">
    <property type="entry name" value="Lamin_tail_dom"/>
</dbReference>
<protein>
    <submittedName>
        <fullName evidence="6">Lamin tail domain-containing protein</fullName>
    </submittedName>
</protein>
<organism evidence="6 7">
    <name type="scientific">Methanogenium organophilum</name>
    <dbReference type="NCBI Taxonomy" id="2199"/>
    <lineage>
        <taxon>Archaea</taxon>
        <taxon>Methanobacteriati</taxon>
        <taxon>Methanobacteriota</taxon>
        <taxon>Stenosarchaea group</taxon>
        <taxon>Methanomicrobia</taxon>
        <taxon>Methanomicrobiales</taxon>
        <taxon>Methanomicrobiaceae</taxon>
        <taxon>Methanogenium</taxon>
    </lineage>
</organism>
<dbReference type="InterPro" id="IPR036415">
    <property type="entry name" value="Lamin_tail_dom_sf"/>
</dbReference>
<evidence type="ECO:0000259" key="5">
    <source>
        <dbReference type="PROSITE" id="PS51841"/>
    </source>
</evidence>
<evidence type="ECO:0000313" key="6">
    <source>
        <dbReference type="EMBL" id="WAI01355.1"/>
    </source>
</evidence>
<dbReference type="SUPFAM" id="SSF74853">
    <property type="entry name" value="Lamin A/C globular tail domain"/>
    <property type="match status" value="1"/>
</dbReference>
<dbReference type="Gene3D" id="2.60.40.1260">
    <property type="entry name" value="Lamin Tail domain"/>
    <property type="match status" value="1"/>
</dbReference>
<gene>
    <name evidence="6" type="ORF">OU421_00320</name>
</gene>
<dbReference type="Gene3D" id="3.60.10.10">
    <property type="entry name" value="Endonuclease/exonuclease/phosphatase"/>
    <property type="match status" value="1"/>
</dbReference>
<dbReference type="Proteomes" id="UP001163096">
    <property type="component" value="Chromosome"/>
</dbReference>
<dbReference type="GO" id="GO:0004530">
    <property type="term" value="F:deoxyribonuclease I activity"/>
    <property type="evidence" value="ECO:0007669"/>
    <property type="project" value="TreeGrafter"/>
</dbReference>
<keyword evidence="2" id="KW-0540">Nuclease</keyword>
<dbReference type="GeneID" id="76833500"/>
<sequence>MKHIISIILAVMVLSMIFIAGCTSTEQSISEPETITTLPTQTTFQTQTPVQTSFKPTVDPTHTTNTGSDELRIGAFNVQVFGVSKASKPEVMSVLADTIRTFDIVSIEEIRDSSQTALPDLVNLVNSDGSQYEYVVGERLGRTSSKEQYAYIYNTKTAVLTSTPYTYPEPAGTDPFHREPYIASFGAINGDFDATMITVHTDPDEATEEINSLDAVVDYAVSHTPYDQDVIVMGDFNADGSYFKEDCSSSMTSSEYEWIIGNDVDTTTKSTDYTYDRIVLTKSVTPYFTGDAGVFRYDTQYGLTQDETEDVSDHYPVYAIFFTGGTGTYNSAVTTTIPTPVHTDSTTISTTIPTTIPTTSNPTPVTSGTSDVYISGISLEDEWVKITNKGSSVNLKGWYIQDDDAKHTYTFPSITLVSESTVTLHSEKGTDTSTELYWDGKNVWNNDGDTAYLYDSSGKLVSQKKG</sequence>
<feature type="domain" description="LTD" evidence="5">
    <location>
        <begin position="358"/>
        <end position="466"/>
    </location>
</feature>
<dbReference type="InterPro" id="IPR005135">
    <property type="entry name" value="Endo/exonuclease/phosphatase"/>
</dbReference>
<dbReference type="RefSeq" id="WP_268186581.1">
    <property type="nucleotide sequence ID" value="NZ_CP113361.1"/>
</dbReference>
<dbReference type="GO" id="GO:0006308">
    <property type="term" value="P:DNA catabolic process"/>
    <property type="evidence" value="ECO:0007669"/>
    <property type="project" value="InterPro"/>
</dbReference>